<keyword evidence="4" id="KW-1185">Reference proteome</keyword>
<reference evidence="3 4" key="1">
    <citation type="journal article" date="2011" name="J. Gen. Appl. Microbiol.">
        <title>Draft genome sequencing of the enigmatic basidiomycete Mixia osmundae.</title>
        <authorList>
            <person name="Nishida H."/>
            <person name="Nagatsuka Y."/>
            <person name="Sugiyama J."/>
        </authorList>
    </citation>
    <scope>NUCLEOTIDE SEQUENCE [LARGE SCALE GENOMIC DNA]</scope>
    <source>
        <strain evidence="4">CBS 9802 / IAM 14324 / JCM 22182 / KY 12970</strain>
    </source>
</reference>
<organism evidence="3 4">
    <name type="scientific">Mixia osmundae (strain CBS 9802 / IAM 14324 / JCM 22182 / KY 12970)</name>
    <dbReference type="NCBI Taxonomy" id="764103"/>
    <lineage>
        <taxon>Eukaryota</taxon>
        <taxon>Fungi</taxon>
        <taxon>Dikarya</taxon>
        <taxon>Basidiomycota</taxon>
        <taxon>Pucciniomycotina</taxon>
        <taxon>Mixiomycetes</taxon>
        <taxon>Mixiales</taxon>
        <taxon>Mixiaceae</taxon>
        <taxon>Mixia</taxon>
    </lineage>
</organism>
<feature type="compositionally biased region" description="Polar residues" evidence="1">
    <location>
        <begin position="108"/>
        <end position="126"/>
    </location>
</feature>
<sequence length="524" mass="57552">MHRTASISRPPDGPRSDLHSSRRASAAGRAHRPPPHAPSAPADEHTQPDGQHIRPGGHAQADYSIAHGPNVPAVGYSAPMMTSTDLSKSSSSDSGYNSHTVNGHAPSMNGNGSLPLPNTANRSTGGKMSKLGLPGLGGTRWKRTPNSSADYGYQHVPNGVAETIRDTFLVPAQQAGTGWTRHQAAASIGPSSSKSSWLNLLSARARVTNLAVLVLGAITMVSLIVNISHFSAIEHDLSDDLKTSRIPLSIRSTLQPAAVQLRHMIMVPGHAIWTGSDGLRAYEDSQWVLEDMQKGGHVKTYVKHIARAVDLAIQDPLSLLIFSGGQTRPTTQMTEGASYWRLAEALNLYEQYSLQHNATQGGTQEQVAALKAIIPHPFPRAVVEDYALDSYTNLLFATARFKQFTGHYPTHITVVGYGAKQKRFSDVHRVAMRWPQSAWTYIPIDDDKETGALYEGERLHGLLPYQNDIYGCHTELLAKRKKRNPYRRFHPYHVSNPELDKLMEWCPDDPTQIYTGSLPWSQMH</sequence>
<name>G7E3V7_MIXOS</name>
<dbReference type="InParanoid" id="G7E3V7"/>
<dbReference type="eggNOG" id="KOG4533">
    <property type="taxonomic scope" value="Eukaryota"/>
</dbReference>
<dbReference type="RefSeq" id="XP_014570610.1">
    <property type="nucleotide sequence ID" value="XM_014715124.1"/>
</dbReference>
<dbReference type="PANTHER" id="PTHR28110:SF1">
    <property type="entry name" value="TRANSMEMBRANE PROTEIN"/>
    <property type="match status" value="1"/>
</dbReference>
<dbReference type="FunCoup" id="G7E3V7">
    <property type="interactions" value="7"/>
</dbReference>
<dbReference type="HOGENOM" id="CLU_519793_0_0_1"/>
<feature type="compositionally biased region" description="Low complexity" evidence="1">
    <location>
        <begin position="83"/>
        <end position="94"/>
    </location>
</feature>
<dbReference type="STRING" id="764103.G7E3V7"/>
<evidence type="ECO:0008006" key="5">
    <source>
        <dbReference type="Google" id="ProtNLM"/>
    </source>
</evidence>
<feature type="transmembrane region" description="Helical" evidence="2">
    <location>
        <begin position="210"/>
        <end position="232"/>
    </location>
</feature>
<dbReference type="EMBL" id="BABT02000126">
    <property type="protein sequence ID" value="GAA97517.1"/>
    <property type="molecule type" value="Genomic_DNA"/>
</dbReference>
<dbReference type="Proteomes" id="UP000009131">
    <property type="component" value="Unassembled WGS sequence"/>
</dbReference>
<proteinExistence type="predicted"/>
<feature type="region of interest" description="Disordered" evidence="1">
    <location>
        <begin position="83"/>
        <end position="140"/>
    </location>
</feature>
<evidence type="ECO:0000256" key="1">
    <source>
        <dbReference type="SAM" id="MobiDB-lite"/>
    </source>
</evidence>
<keyword evidence="2" id="KW-0472">Membrane</keyword>
<dbReference type="OrthoDB" id="4347at2759"/>
<evidence type="ECO:0000313" key="3">
    <source>
        <dbReference type="EMBL" id="GAA97517.1"/>
    </source>
</evidence>
<dbReference type="OMA" id="PNSSADY"/>
<accession>G7E3V7</accession>
<evidence type="ECO:0000256" key="2">
    <source>
        <dbReference type="SAM" id="Phobius"/>
    </source>
</evidence>
<comment type="caution">
    <text evidence="3">The sequence shown here is derived from an EMBL/GenBank/DDBJ whole genome shotgun (WGS) entry which is preliminary data.</text>
</comment>
<dbReference type="AlphaFoldDB" id="G7E3V7"/>
<keyword evidence="2" id="KW-0812">Transmembrane</keyword>
<dbReference type="PANTHER" id="PTHR28110">
    <property type="entry name" value="TRANSMEMBRANE PROTEIN"/>
    <property type="match status" value="1"/>
</dbReference>
<dbReference type="InterPro" id="IPR055323">
    <property type="entry name" value="C57A10.07/YOR238W"/>
</dbReference>
<keyword evidence="2" id="KW-1133">Transmembrane helix</keyword>
<feature type="region of interest" description="Disordered" evidence="1">
    <location>
        <begin position="1"/>
        <end position="70"/>
    </location>
</feature>
<dbReference type="GO" id="GO:0005737">
    <property type="term" value="C:cytoplasm"/>
    <property type="evidence" value="ECO:0007669"/>
    <property type="project" value="TreeGrafter"/>
</dbReference>
<evidence type="ECO:0000313" key="4">
    <source>
        <dbReference type="Proteomes" id="UP000009131"/>
    </source>
</evidence>
<protein>
    <recommendedName>
        <fullName evidence="5">DUF218 domain-containing protein</fullName>
    </recommendedName>
</protein>
<gene>
    <name evidence="3" type="primary">Mo04195</name>
    <name evidence="3" type="ORF">E5Q_04195</name>
</gene>
<reference evidence="3 4" key="2">
    <citation type="journal article" date="2012" name="Open Biol.">
        <title>Characteristics of nucleosomes and linker DNA regions on the genome of the basidiomycete Mixia osmundae revealed by mono- and dinucleosome mapping.</title>
        <authorList>
            <person name="Nishida H."/>
            <person name="Kondo S."/>
            <person name="Matsumoto T."/>
            <person name="Suzuki Y."/>
            <person name="Yoshikawa H."/>
            <person name="Taylor T.D."/>
            <person name="Sugiyama J."/>
        </authorList>
    </citation>
    <scope>NUCLEOTIDE SEQUENCE [LARGE SCALE GENOMIC DNA]</scope>
    <source>
        <strain evidence="4">CBS 9802 / IAM 14324 / JCM 22182 / KY 12970</strain>
    </source>
</reference>